<evidence type="ECO:0000256" key="6">
    <source>
        <dbReference type="ARBA" id="ARBA00022777"/>
    </source>
</evidence>
<dbReference type="GO" id="GO:0005524">
    <property type="term" value="F:ATP binding"/>
    <property type="evidence" value="ECO:0007669"/>
    <property type="project" value="UniProtKB-KW"/>
</dbReference>
<dbReference type="GO" id="GO:0000155">
    <property type="term" value="F:phosphorelay sensor kinase activity"/>
    <property type="evidence" value="ECO:0007669"/>
    <property type="project" value="InterPro"/>
</dbReference>
<evidence type="ECO:0000256" key="7">
    <source>
        <dbReference type="ARBA" id="ARBA00022840"/>
    </source>
</evidence>
<dbReference type="InterPro" id="IPR050482">
    <property type="entry name" value="Sensor_HK_TwoCompSys"/>
</dbReference>
<keyword evidence="9" id="KW-0812">Transmembrane</keyword>
<evidence type="ECO:0000256" key="2">
    <source>
        <dbReference type="ARBA" id="ARBA00012438"/>
    </source>
</evidence>
<dbReference type="EC" id="2.7.13.3" evidence="2"/>
<feature type="transmembrane region" description="Helical" evidence="9">
    <location>
        <begin position="102"/>
        <end position="129"/>
    </location>
</feature>
<accession>A0A1I6A5F8</accession>
<evidence type="ECO:0000256" key="4">
    <source>
        <dbReference type="ARBA" id="ARBA00022679"/>
    </source>
</evidence>
<keyword evidence="4" id="KW-0808">Transferase</keyword>
<feature type="transmembrane region" description="Helical" evidence="9">
    <location>
        <begin position="29"/>
        <end position="54"/>
    </location>
</feature>
<sequence length="395" mass="41825">MAIDVADRTAGVSVPEPHRPFRATLWRAAGLPLGCLTAVVGLGYAVLGAPALLVPRPREWVLRGATALATRERERIRRHFGTAGFRHFSGHRALGYLLARSVVGALGMAIGLLILAGAAAGAVMTWQVATGRPIGGGADPDGADWYDPLVLVGGGAVLLYLAVQGLRGVVALDWRLTELFLRPASRQVLRRLSDVIVSRADMVKAVDEERRRIERDLHDGVQQRLVALGMLIGRARRAREEGSGSNLLRQAHEEAQQALRDLRDVAWRVYPAVLDSAGLRGALESLAEQSSVPVELDYQAGDVDETMETTAYFVVSEGVANATKHAAPSRIRVAVATAGTGLHVRVVDDGGGGADVTGSGLSGLARRVRAVDGSLRVSSPAGGPTELAAWLPLGR</sequence>
<dbReference type="SMART" id="SM00387">
    <property type="entry name" value="HATPase_c"/>
    <property type="match status" value="1"/>
</dbReference>
<dbReference type="Pfam" id="PF07730">
    <property type="entry name" value="HisKA_3"/>
    <property type="match status" value="1"/>
</dbReference>
<dbReference type="InterPro" id="IPR003594">
    <property type="entry name" value="HATPase_dom"/>
</dbReference>
<evidence type="ECO:0000313" key="11">
    <source>
        <dbReference type="EMBL" id="SFQ63898.1"/>
    </source>
</evidence>
<dbReference type="SUPFAM" id="SSF55874">
    <property type="entry name" value="ATPase domain of HSP90 chaperone/DNA topoisomerase II/histidine kinase"/>
    <property type="match status" value="1"/>
</dbReference>
<keyword evidence="3" id="KW-0597">Phosphoprotein</keyword>
<organism evidence="11 12">
    <name type="scientific">Amycolatopsis arida</name>
    <dbReference type="NCBI Taxonomy" id="587909"/>
    <lineage>
        <taxon>Bacteria</taxon>
        <taxon>Bacillati</taxon>
        <taxon>Actinomycetota</taxon>
        <taxon>Actinomycetes</taxon>
        <taxon>Pseudonocardiales</taxon>
        <taxon>Pseudonocardiaceae</taxon>
        <taxon>Amycolatopsis</taxon>
    </lineage>
</organism>
<feature type="domain" description="Histidine kinase/HSP90-like ATPase" evidence="10">
    <location>
        <begin position="306"/>
        <end position="395"/>
    </location>
</feature>
<dbReference type="PANTHER" id="PTHR24421:SF10">
    <property type="entry name" value="NITRATE_NITRITE SENSOR PROTEIN NARQ"/>
    <property type="match status" value="1"/>
</dbReference>
<keyword evidence="9" id="KW-1133">Transmembrane helix</keyword>
<dbReference type="GO" id="GO:0016020">
    <property type="term" value="C:membrane"/>
    <property type="evidence" value="ECO:0007669"/>
    <property type="project" value="InterPro"/>
</dbReference>
<proteinExistence type="predicted"/>
<reference evidence="12" key="1">
    <citation type="submission" date="2016-10" db="EMBL/GenBank/DDBJ databases">
        <authorList>
            <person name="Varghese N."/>
            <person name="Submissions S."/>
        </authorList>
    </citation>
    <scope>NUCLEOTIDE SEQUENCE [LARGE SCALE GENOMIC DNA]</scope>
    <source>
        <strain evidence="12">CGMCC 4.5579</strain>
    </source>
</reference>
<dbReference type="AlphaFoldDB" id="A0A1I6A5F8"/>
<gene>
    <name evidence="11" type="ORF">SAMN05421810_11192</name>
</gene>
<evidence type="ECO:0000256" key="8">
    <source>
        <dbReference type="ARBA" id="ARBA00023012"/>
    </source>
</evidence>
<keyword evidence="8" id="KW-0902">Two-component regulatory system</keyword>
<keyword evidence="12" id="KW-1185">Reference proteome</keyword>
<protein>
    <recommendedName>
        <fullName evidence="2">histidine kinase</fullName>
        <ecNumber evidence="2">2.7.13.3</ecNumber>
    </recommendedName>
</protein>
<dbReference type="Gene3D" id="3.30.565.10">
    <property type="entry name" value="Histidine kinase-like ATPase, C-terminal domain"/>
    <property type="match status" value="1"/>
</dbReference>
<dbReference type="GO" id="GO:0046983">
    <property type="term" value="F:protein dimerization activity"/>
    <property type="evidence" value="ECO:0007669"/>
    <property type="project" value="InterPro"/>
</dbReference>
<dbReference type="CDD" id="cd16917">
    <property type="entry name" value="HATPase_UhpB-NarQ-NarX-like"/>
    <property type="match status" value="1"/>
</dbReference>
<keyword evidence="6 11" id="KW-0418">Kinase</keyword>
<keyword evidence="5" id="KW-0547">Nucleotide-binding</keyword>
<dbReference type="InterPro" id="IPR011712">
    <property type="entry name" value="Sig_transdc_His_kin_sub3_dim/P"/>
</dbReference>
<name>A0A1I6A5F8_9PSEU</name>
<evidence type="ECO:0000256" key="5">
    <source>
        <dbReference type="ARBA" id="ARBA00022741"/>
    </source>
</evidence>
<evidence type="ECO:0000256" key="1">
    <source>
        <dbReference type="ARBA" id="ARBA00000085"/>
    </source>
</evidence>
<dbReference type="InterPro" id="IPR036890">
    <property type="entry name" value="HATPase_C_sf"/>
</dbReference>
<keyword evidence="9" id="KW-0472">Membrane</keyword>
<evidence type="ECO:0000259" key="10">
    <source>
        <dbReference type="SMART" id="SM00387"/>
    </source>
</evidence>
<evidence type="ECO:0000313" key="12">
    <source>
        <dbReference type="Proteomes" id="UP000198727"/>
    </source>
</evidence>
<feature type="transmembrane region" description="Helical" evidence="9">
    <location>
        <begin position="149"/>
        <end position="172"/>
    </location>
</feature>
<dbReference type="PANTHER" id="PTHR24421">
    <property type="entry name" value="NITRATE/NITRITE SENSOR PROTEIN NARX-RELATED"/>
    <property type="match status" value="1"/>
</dbReference>
<comment type="catalytic activity">
    <reaction evidence="1">
        <text>ATP + protein L-histidine = ADP + protein N-phospho-L-histidine.</text>
        <dbReference type="EC" id="2.7.13.3"/>
    </reaction>
</comment>
<dbReference type="EMBL" id="FOWW01000011">
    <property type="protein sequence ID" value="SFQ63898.1"/>
    <property type="molecule type" value="Genomic_DNA"/>
</dbReference>
<keyword evidence="7" id="KW-0067">ATP-binding</keyword>
<evidence type="ECO:0000256" key="3">
    <source>
        <dbReference type="ARBA" id="ARBA00022553"/>
    </source>
</evidence>
<dbReference type="Gene3D" id="1.20.5.1930">
    <property type="match status" value="1"/>
</dbReference>
<evidence type="ECO:0000256" key="9">
    <source>
        <dbReference type="SAM" id="Phobius"/>
    </source>
</evidence>
<dbReference type="STRING" id="587909.SAMN05421810_11192"/>
<dbReference type="OrthoDB" id="5241729at2"/>
<dbReference type="Proteomes" id="UP000198727">
    <property type="component" value="Unassembled WGS sequence"/>
</dbReference>